<dbReference type="Pfam" id="PF01988">
    <property type="entry name" value="VIT1"/>
    <property type="match status" value="1"/>
</dbReference>
<dbReference type="PANTHER" id="PTHR31851">
    <property type="entry name" value="FE(2+)/MN(2+) TRANSPORTER PCL1"/>
    <property type="match status" value="1"/>
</dbReference>
<dbReference type="VEuPathDB" id="CryptoDB:Cvel_23649"/>
<feature type="transmembrane region" description="Helical" evidence="6">
    <location>
        <begin position="95"/>
        <end position="116"/>
    </location>
</feature>
<comment type="subcellular location">
    <subcellularLocation>
        <location evidence="1">Endomembrane system</location>
        <topology evidence="1">Multi-pass membrane protein</topology>
    </subcellularLocation>
</comment>
<feature type="transmembrane region" description="Helical" evidence="6">
    <location>
        <begin position="69"/>
        <end position="89"/>
    </location>
</feature>
<evidence type="ECO:0000313" key="7">
    <source>
        <dbReference type="EMBL" id="CEM35194.1"/>
    </source>
</evidence>
<dbReference type="GO" id="GO:0030026">
    <property type="term" value="P:intracellular manganese ion homeostasis"/>
    <property type="evidence" value="ECO:0007669"/>
    <property type="project" value="InterPro"/>
</dbReference>
<protein>
    <recommendedName>
        <fullName evidence="8">VIT family protein</fullName>
    </recommendedName>
</protein>
<evidence type="ECO:0000256" key="2">
    <source>
        <dbReference type="ARBA" id="ARBA00007049"/>
    </source>
</evidence>
<reference evidence="7" key="1">
    <citation type="submission" date="2014-11" db="EMBL/GenBank/DDBJ databases">
        <authorList>
            <person name="Otto D Thomas"/>
            <person name="Naeem Raeece"/>
        </authorList>
    </citation>
    <scope>NUCLEOTIDE SEQUENCE</scope>
</reference>
<dbReference type="AlphaFoldDB" id="A0A0G4GWP3"/>
<accession>A0A0G4GWP3</accession>
<evidence type="ECO:0000256" key="6">
    <source>
        <dbReference type="SAM" id="Phobius"/>
    </source>
</evidence>
<evidence type="ECO:0000256" key="5">
    <source>
        <dbReference type="ARBA" id="ARBA00023136"/>
    </source>
</evidence>
<keyword evidence="4 6" id="KW-1133">Transmembrane helix</keyword>
<feature type="transmembrane region" description="Helical" evidence="6">
    <location>
        <begin position="128"/>
        <end position="149"/>
    </location>
</feature>
<dbReference type="GO" id="GO:0005384">
    <property type="term" value="F:manganese ion transmembrane transporter activity"/>
    <property type="evidence" value="ECO:0007669"/>
    <property type="project" value="InterPro"/>
</dbReference>
<dbReference type="GO" id="GO:0012505">
    <property type="term" value="C:endomembrane system"/>
    <property type="evidence" value="ECO:0007669"/>
    <property type="project" value="UniProtKB-SubCell"/>
</dbReference>
<gene>
    <name evidence="7" type="ORF">Cvel_23649</name>
</gene>
<evidence type="ECO:0000256" key="1">
    <source>
        <dbReference type="ARBA" id="ARBA00004127"/>
    </source>
</evidence>
<proteinExistence type="inferred from homology"/>
<evidence type="ECO:0008006" key="8">
    <source>
        <dbReference type="Google" id="ProtNLM"/>
    </source>
</evidence>
<dbReference type="EMBL" id="CDMZ01001616">
    <property type="protein sequence ID" value="CEM35194.1"/>
    <property type="molecule type" value="Genomic_DNA"/>
</dbReference>
<evidence type="ECO:0000256" key="4">
    <source>
        <dbReference type="ARBA" id="ARBA00022989"/>
    </source>
</evidence>
<keyword evidence="5 6" id="KW-0472">Membrane</keyword>
<sequence>MHVGAQVRDWKFFELRELAKIYEERGLSPDLAAIVALQLSSRGEEETIRAHIRDDIGIDEDEPPRPLRAAWVSFVSFSLGSVGPIVAAGLTPPGWFAFTTVTVVTLVLLFLFGSLSAQMGGSPVLKSAVRLTVGGLVSLMGTFGVGRVFSLVFGMQGEGGAAGGE</sequence>
<comment type="similarity">
    <text evidence="2">Belongs to the CCC1 family.</text>
</comment>
<name>A0A0G4GWP3_9ALVE</name>
<dbReference type="InterPro" id="IPR008217">
    <property type="entry name" value="Ccc1_fam"/>
</dbReference>
<evidence type="ECO:0000256" key="3">
    <source>
        <dbReference type="ARBA" id="ARBA00022692"/>
    </source>
</evidence>
<keyword evidence="3 6" id="KW-0812">Transmembrane</keyword>
<organism evidence="7">
    <name type="scientific">Chromera velia CCMP2878</name>
    <dbReference type="NCBI Taxonomy" id="1169474"/>
    <lineage>
        <taxon>Eukaryota</taxon>
        <taxon>Sar</taxon>
        <taxon>Alveolata</taxon>
        <taxon>Colpodellida</taxon>
        <taxon>Chromeraceae</taxon>
        <taxon>Chromera</taxon>
    </lineage>
</organism>